<organism evidence="1 2">
    <name type="scientific">Hyaloscypha hepaticicola</name>
    <dbReference type="NCBI Taxonomy" id="2082293"/>
    <lineage>
        <taxon>Eukaryota</taxon>
        <taxon>Fungi</taxon>
        <taxon>Dikarya</taxon>
        <taxon>Ascomycota</taxon>
        <taxon>Pezizomycotina</taxon>
        <taxon>Leotiomycetes</taxon>
        <taxon>Helotiales</taxon>
        <taxon>Hyaloscyphaceae</taxon>
        <taxon>Hyaloscypha</taxon>
    </lineage>
</organism>
<gene>
    <name evidence="1" type="ORF">NA56DRAFT_747079</name>
</gene>
<sequence>MATTVSMASADVYLEDMTVERSLHCKYVSSPRRLSLELKDLLGAGQYKVEMRHNVYNIRAAKDFDVTRLMSRCQYRPKSTPLGEISTNI</sequence>
<keyword evidence="2" id="KW-1185">Reference proteome</keyword>
<dbReference type="Proteomes" id="UP000235672">
    <property type="component" value="Unassembled WGS sequence"/>
</dbReference>
<name>A0A2J6QAE9_9HELO</name>
<protein>
    <submittedName>
        <fullName evidence="1">Uncharacterized protein</fullName>
    </submittedName>
</protein>
<reference evidence="1 2" key="1">
    <citation type="submission" date="2016-05" db="EMBL/GenBank/DDBJ databases">
        <title>A degradative enzymes factory behind the ericoid mycorrhizal symbiosis.</title>
        <authorList>
            <consortium name="DOE Joint Genome Institute"/>
            <person name="Martino E."/>
            <person name="Morin E."/>
            <person name="Grelet G."/>
            <person name="Kuo A."/>
            <person name="Kohler A."/>
            <person name="Daghino S."/>
            <person name="Barry K."/>
            <person name="Choi C."/>
            <person name="Cichocki N."/>
            <person name="Clum A."/>
            <person name="Copeland A."/>
            <person name="Hainaut M."/>
            <person name="Haridas S."/>
            <person name="Labutti K."/>
            <person name="Lindquist E."/>
            <person name="Lipzen A."/>
            <person name="Khouja H.-R."/>
            <person name="Murat C."/>
            <person name="Ohm R."/>
            <person name="Olson A."/>
            <person name="Spatafora J."/>
            <person name="Veneault-Fourrey C."/>
            <person name="Henrissat B."/>
            <person name="Grigoriev I."/>
            <person name="Martin F."/>
            <person name="Perotto S."/>
        </authorList>
    </citation>
    <scope>NUCLEOTIDE SEQUENCE [LARGE SCALE GENOMIC DNA]</scope>
    <source>
        <strain evidence="1 2">UAMH 7357</strain>
    </source>
</reference>
<evidence type="ECO:0000313" key="2">
    <source>
        <dbReference type="Proteomes" id="UP000235672"/>
    </source>
</evidence>
<proteinExistence type="predicted"/>
<evidence type="ECO:0000313" key="1">
    <source>
        <dbReference type="EMBL" id="PMD23218.1"/>
    </source>
</evidence>
<dbReference type="OrthoDB" id="3558497at2759"/>
<dbReference type="AlphaFoldDB" id="A0A2J6QAE9"/>
<dbReference type="EMBL" id="KZ613475">
    <property type="protein sequence ID" value="PMD23218.1"/>
    <property type="molecule type" value="Genomic_DNA"/>
</dbReference>
<accession>A0A2J6QAE9</accession>